<proteinExistence type="predicted"/>
<comment type="caution">
    <text evidence="1">The sequence shown here is derived from an EMBL/GenBank/DDBJ whole genome shotgun (WGS) entry which is preliminary data.</text>
</comment>
<dbReference type="AlphaFoldDB" id="A0A0A6PDX0"/>
<gene>
    <name evidence="1" type="ORF">PN36_06635</name>
</gene>
<evidence type="ECO:0000313" key="1">
    <source>
        <dbReference type="EMBL" id="KHD08449.2"/>
    </source>
</evidence>
<evidence type="ECO:0000313" key="2">
    <source>
        <dbReference type="Proteomes" id="UP000030428"/>
    </source>
</evidence>
<keyword evidence="2" id="KW-1185">Reference proteome</keyword>
<sequence length="141" mass="16859">MLPKAYLSERRVRPTHQFKPNIAVRRTHPTLTIKFFLLDKIILSVKIFTFGAKVNGLQKNLSEIMMQAIEFTYESHEGVIKIPERYKDWFKKQVKVILLAVESKHIRQPQDQTKEEVRRFFEKLQIDLSGYHFNREEANER</sequence>
<dbReference type="EMBL" id="JSZA02000019">
    <property type="protein sequence ID" value="KHD08449.2"/>
    <property type="molecule type" value="Genomic_DNA"/>
</dbReference>
<dbReference type="Proteomes" id="UP000030428">
    <property type="component" value="Unassembled WGS sequence"/>
</dbReference>
<accession>A0A0A6PDX0</accession>
<reference evidence="1 2" key="1">
    <citation type="journal article" date="2016" name="Front. Microbiol.">
        <title>Single-Cell (Meta-)Genomics of a Dimorphic Candidatus Thiomargarita nelsonii Reveals Genomic Plasticity.</title>
        <authorList>
            <person name="Flood B.E."/>
            <person name="Fliss P."/>
            <person name="Jones D.S."/>
            <person name="Dick G.J."/>
            <person name="Jain S."/>
            <person name="Kaster A.K."/>
            <person name="Winkel M."/>
            <person name="Mussmann M."/>
            <person name="Bailey J."/>
        </authorList>
    </citation>
    <scope>NUCLEOTIDE SEQUENCE [LARGE SCALE GENOMIC DNA]</scope>
    <source>
        <strain evidence="1">Hydrate Ridge</strain>
    </source>
</reference>
<name>A0A0A6PDX0_9GAMM</name>
<organism evidence="1 2">
    <name type="scientific">Candidatus Thiomargarita nelsonii</name>
    <dbReference type="NCBI Taxonomy" id="1003181"/>
    <lineage>
        <taxon>Bacteria</taxon>
        <taxon>Pseudomonadati</taxon>
        <taxon>Pseudomonadota</taxon>
        <taxon>Gammaproteobacteria</taxon>
        <taxon>Thiotrichales</taxon>
        <taxon>Thiotrichaceae</taxon>
        <taxon>Thiomargarita</taxon>
    </lineage>
</organism>
<protein>
    <submittedName>
        <fullName evidence="1">Uncharacterized protein</fullName>
    </submittedName>
</protein>